<gene>
    <name evidence="2" type="ORF">METZ01_LOCUS100997</name>
</gene>
<proteinExistence type="predicted"/>
<dbReference type="AlphaFoldDB" id="A0A381W8B1"/>
<evidence type="ECO:0000313" key="2">
    <source>
        <dbReference type="EMBL" id="SVA48143.1"/>
    </source>
</evidence>
<reference evidence="2" key="1">
    <citation type="submission" date="2018-05" db="EMBL/GenBank/DDBJ databases">
        <authorList>
            <person name="Lanie J.A."/>
            <person name="Ng W.-L."/>
            <person name="Kazmierczak K.M."/>
            <person name="Andrzejewski T.M."/>
            <person name="Davidsen T.M."/>
            <person name="Wayne K.J."/>
            <person name="Tettelin H."/>
            <person name="Glass J.I."/>
            <person name="Rusch D."/>
            <person name="Podicherti R."/>
            <person name="Tsui H.-C.T."/>
            <person name="Winkler M.E."/>
        </authorList>
    </citation>
    <scope>NUCLEOTIDE SEQUENCE</scope>
</reference>
<name>A0A381W8B1_9ZZZZ</name>
<organism evidence="2">
    <name type="scientific">marine metagenome</name>
    <dbReference type="NCBI Taxonomy" id="408172"/>
    <lineage>
        <taxon>unclassified sequences</taxon>
        <taxon>metagenomes</taxon>
        <taxon>ecological metagenomes</taxon>
    </lineage>
</organism>
<dbReference type="EMBL" id="UINC01010857">
    <property type="protein sequence ID" value="SVA48143.1"/>
    <property type="molecule type" value="Genomic_DNA"/>
</dbReference>
<protein>
    <submittedName>
        <fullName evidence="2">Uncharacterized protein</fullName>
    </submittedName>
</protein>
<evidence type="ECO:0000256" key="1">
    <source>
        <dbReference type="SAM" id="MobiDB-lite"/>
    </source>
</evidence>
<feature type="region of interest" description="Disordered" evidence="1">
    <location>
        <begin position="1"/>
        <end position="28"/>
    </location>
</feature>
<sequence length="28" mass="3055">MTSEQSEDLPLPHTKGTKPAPSTFKVKV</sequence>
<accession>A0A381W8B1</accession>